<comment type="catalytic activity">
    <reaction evidence="2">
        <text>Hydrolysis of proteins to small peptides in the presence of ATP and magnesium. alpha-casein is the usual test substrate. In the absence of ATP, only oligopeptides shorter than five residues are hydrolyzed (such as succinyl-Leu-Tyr-|-NHMec, and Leu-Tyr-Leu-|-Tyr-Trp, in which cleavage of the -Tyr-|-Leu- and -Tyr-|-Trp bonds also occurs).</text>
        <dbReference type="EC" id="3.4.21.92"/>
    </reaction>
</comment>
<dbReference type="NCBIfam" id="NF001368">
    <property type="entry name" value="PRK00277.1"/>
    <property type="match status" value="1"/>
</dbReference>
<evidence type="ECO:0000256" key="2">
    <source>
        <dbReference type="HAMAP-Rule" id="MF_00444"/>
    </source>
</evidence>
<dbReference type="PRINTS" id="PR00127">
    <property type="entry name" value="CLPPROTEASEP"/>
</dbReference>
<evidence type="ECO:0000256" key="3">
    <source>
        <dbReference type="RuleBase" id="RU003567"/>
    </source>
</evidence>
<name>A0A927RP24_9ACTN</name>
<dbReference type="NCBIfam" id="NF009205">
    <property type="entry name" value="PRK12553.1"/>
    <property type="match status" value="1"/>
</dbReference>
<keyword evidence="2 4" id="KW-0645">Protease</keyword>
<comment type="caution">
    <text evidence="4">The sequence shown here is derived from an EMBL/GenBank/DDBJ whole genome shotgun (WGS) entry which is preliminary data.</text>
</comment>
<dbReference type="GO" id="GO:0009368">
    <property type="term" value="C:endopeptidase Clp complex"/>
    <property type="evidence" value="ECO:0007669"/>
    <property type="project" value="TreeGrafter"/>
</dbReference>
<comment type="similarity">
    <text evidence="1 2 3">Belongs to the peptidase S14 family.</text>
</comment>
<dbReference type="GO" id="GO:0005737">
    <property type="term" value="C:cytoplasm"/>
    <property type="evidence" value="ECO:0007669"/>
    <property type="project" value="UniProtKB-SubCell"/>
</dbReference>
<dbReference type="GO" id="GO:0006515">
    <property type="term" value="P:protein quality control for misfolded or incompletely synthesized proteins"/>
    <property type="evidence" value="ECO:0007669"/>
    <property type="project" value="TreeGrafter"/>
</dbReference>
<dbReference type="InterPro" id="IPR023562">
    <property type="entry name" value="ClpP/TepA"/>
</dbReference>
<dbReference type="SUPFAM" id="SSF52096">
    <property type="entry name" value="ClpP/crotonase"/>
    <property type="match status" value="1"/>
</dbReference>
<protein>
    <recommendedName>
        <fullName evidence="2 3">ATP-dependent Clp protease proteolytic subunit</fullName>
        <ecNumber evidence="2">3.4.21.92</ecNumber>
    </recommendedName>
    <alternativeName>
        <fullName evidence="2">Endopeptidase Clp</fullName>
    </alternativeName>
</protein>
<reference evidence="4" key="1">
    <citation type="submission" date="2020-10" db="EMBL/GenBank/DDBJ databases">
        <title>Sequencing the genomes of 1000 actinobacteria strains.</title>
        <authorList>
            <person name="Klenk H.-P."/>
        </authorList>
    </citation>
    <scope>NUCLEOTIDE SEQUENCE</scope>
    <source>
        <strain evidence="4">DSM 45354</strain>
    </source>
</reference>
<dbReference type="InterPro" id="IPR001907">
    <property type="entry name" value="ClpP"/>
</dbReference>
<sequence length="206" mass="22584">MGHYTIPNVIERTHTGERATDVFSRLLSERIIFLGSEIDDDVANVVMAQFIHLEAASTSQEISLYINSRGGSFSALMAIYDTMQFVLPDVATICLGQATSAAAVLLAAGTPGKRFALSHSRVALHQPEARGQGALSDLQLQAREVSRVRAQMLEVLGKHTGRSVESLRADTDRERIFDAEEARAYGMVDEIITHRSEVSEPSLMRP</sequence>
<dbReference type="EMBL" id="JADBEM010000001">
    <property type="protein sequence ID" value="MBE1611701.1"/>
    <property type="molecule type" value="Genomic_DNA"/>
</dbReference>
<dbReference type="HAMAP" id="MF_00444">
    <property type="entry name" value="ClpP"/>
    <property type="match status" value="1"/>
</dbReference>
<dbReference type="GO" id="GO:0051117">
    <property type="term" value="F:ATPase binding"/>
    <property type="evidence" value="ECO:0007669"/>
    <property type="project" value="TreeGrafter"/>
</dbReference>
<keyword evidence="2" id="KW-0963">Cytoplasm</keyword>
<dbReference type="InterPro" id="IPR029045">
    <property type="entry name" value="ClpP/crotonase-like_dom_sf"/>
</dbReference>
<dbReference type="GO" id="GO:0004252">
    <property type="term" value="F:serine-type endopeptidase activity"/>
    <property type="evidence" value="ECO:0007669"/>
    <property type="project" value="UniProtKB-UniRule"/>
</dbReference>
<dbReference type="EC" id="3.4.21.92" evidence="2"/>
<dbReference type="PANTHER" id="PTHR10381">
    <property type="entry name" value="ATP-DEPENDENT CLP PROTEASE PROTEOLYTIC SUBUNIT"/>
    <property type="match status" value="1"/>
</dbReference>
<dbReference type="Gene3D" id="3.90.226.10">
    <property type="entry name" value="2-enoyl-CoA Hydratase, Chain A, domain 1"/>
    <property type="match status" value="1"/>
</dbReference>
<dbReference type="Pfam" id="PF00574">
    <property type="entry name" value="CLP_protease"/>
    <property type="match status" value="1"/>
</dbReference>
<comment type="subunit">
    <text evidence="2">Fourteen ClpP subunits assemble into 2 heptameric rings which stack back to back to give a disk-like structure with a central cavity, resembling the structure of eukaryotic proteasomes.</text>
</comment>
<keyword evidence="2" id="KW-0720">Serine protease</keyword>
<evidence type="ECO:0000313" key="5">
    <source>
        <dbReference type="Proteomes" id="UP000638648"/>
    </source>
</evidence>
<dbReference type="CDD" id="cd07017">
    <property type="entry name" value="S14_ClpP_2"/>
    <property type="match status" value="1"/>
</dbReference>
<accession>A0A927RP24</accession>
<dbReference type="RefSeq" id="WP_192754873.1">
    <property type="nucleotide sequence ID" value="NZ_BAABJL010000176.1"/>
</dbReference>
<comment type="function">
    <text evidence="2">Cleaves peptides in various proteins in a process that requires ATP hydrolysis. Has a chymotrypsin-like activity. Plays a major role in the degradation of misfolded proteins.</text>
</comment>
<keyword evidence="2 4" id="KW-0378">Hydrolase</keyword>
<feature type="active site" description="Nucleophile" evidence="2">
    <location>
        <position position="100"/>
    </location>
</feature>
<gene>
    <name evidence="2" type="primary">clpP</name>
    <name evidence="4" type="ORF">HEB94_008549</name>
</gene>
<dbReference type="Proteomes" id="UP000638648">
    <property type="component" value="Unassembled WGS sequence"/>
</dbReference>
<feature type="active site" evidence="2">
    <location>
        <position position="125"/>
    </location>
</feature>
<comment type="subcellular location">
    <subcellularLocation>
        <location evidence="2">Cytoplasm</location>
    </subcellularLocation>
</comment>
<dbReference type="AlphaFoldDB" id="A0A927RP24"/>
<evidence type="ECO:0000256" key="1">
    <source>
        <dbReference type="ARBA" id="ARBA00007039"/>
    </source>
</evidence>
<evidence type="ECO:0000313" key="4">
    <source>
        <dbReference type="EMBL" id="MBE1611701.1"/>
    </source>
</evidence>
<dbReference type="GO" id="GO:0004176">
    <property type="term" value="F:ATP-dependent peptidase activity"/>
    <property type="evidence" value="ECO:0007669"/>
    <property type="project" value="InterPro"/>
</dbReference>
<dbReference type="PANTHER" id="PTHR10381:SF26">
    <property type="entry name" value="ATP-DEPENDENT CLP PROTEASE PROTEOLYTIC SUBUNIT-LIKE-RELATED"/>
    <property type="match status" value="1"/>
</dbReference>
<keyword evidence="5" id="KW-1185">Reference proteome</keyword>
<organism evidence="4 5">
    <name type="scientific">Actinopolymorpha pittospori</name>
    <dbReference type="NCBI Taxonomy" id="648752"/>
    <lineage>
        <taxon>Bacteria</taxon>
        <taxon>Bacillati</taxon>
        <taxon>Actinomycetota</taxon>
        <taxon>Actinomycetes</taxon>
        <taxon>Propionibacteriales</taxon>
        <taxon>Actinopolymorphaceae</taxon>
        <taxon>Actinopolymorpha</taxon>
    </lineage>
</organism>
<dbReference type="FunFam" id="3.90.226.10:FF:000002">
    <property type="entry name" value="ATP-dependent Clp protease proteolytic subunit"/>
    <property type="match status" value="1"/>
</dbReference>
<proteinExistence type="inferred from homology"/>